<evidence type="ECO:0000256" key="1">
    <source>
        <dbReference type="SAM" id="Phobius"/>
    </source>
</evidence>
<evidence type="ECO:0000313" key="2">
    <source>
        <dbReference type="EMBL" id="KAG7363428.1"/>
    </source>
</evidence>
<gene>
    <name evidence="2" type="ORF">IV203_026788</name>
</gene>
<sequence>MTRTTTSVPTETLLQHPSGLHPELHKLYDRSRDWDCELLFEECDANKIGDPTKNNLFIGFIGMLIFESLALASVIEIVPHCWEQ</sequence>
<dbReference type="Proteomes" id="UP000693970">
    <property type="component" value="Unassembled WGS sequence"/>
</dbReference>
<dbReference type="EMBL" id="JAGRRH010000010">
    <property type="protein sequence ID" value="KAG7363428.1"/>
    <property type="molecule type" value="Genomic_DNA"/>
</dbReference>
<reference evidence="2" key="2">
    <citation type="submission" date="2021-04" db="EMBL/GenBank/DDBJ databases">
        <authorList>
            <person name="Podell S."/>
        </authorList>
    </citation>
    <scope>NUCLEOTIDE SEQUENCE</scope>
    <source>
        <strain evidence="2">Hildebrandi</strain>
    </source>
</reference>
<comment type="caution">
    <text evidence="2">The sequence shown here is derived from an EMBL/GenBank/DDBJ whole genome shotgun (WGS) entry which is preliminary data.</text>
</comment>
<keyword evidence="1" id="KW-0812">Transmembrane</keyword>
<proteinExistence type="predicted"/>
<feature type="transmembrane region" description="Helical" evidence="1">
    <location>
        <begin position="56"/>
        <end position="78"/>
    </location>
</feature>
<evidence type="ECO:0000313" key="3">
    <source>
        <dbReference type="Proteomes" id="UP000693970"/>
    </source>
</evidence>
<accession>A0A9K3LJV8</accession>
<keyword evidence="3" id="KW-1185">Reference proteome</keyword>
<keyword evidence="1" id="KW-0472">Membrane</keyword>
<reference evidence="2" key="1">
    <citation type="journal article" date="2021" name="Sci. Rep.">
        <title>Diploid genomic architecture of Nitzschia inconspicua, an elite biomass production diatom.</title>
        <authorList>
            <person name="Oliver A."/>
            <person name="Podell S."/>
            <person name="Pinowska A."/>
            <person name="Traller J.C."/>
            <person name="Smith S.R."/>
            <person name="McClure R."/>
            <person name="Beliaev A."/>
            <person name="Bohutskyi P."/>
            <person name="Hill E.A."/>
            <person name="Rabines A."/>
            <person name="Zheng H."/>
            <person name="Allen L.Z."/>
            <person name="Kuo A."/>
            <person name="Grigoriev I.V."/>
            <person name="Allen A.E."/>
            <person name="Hazlebeck D."/>
            <person name="Allen E.E."/>
        </authorList>
    </citation>
    <scope>NUCLEOTIDE SEQUENCE</scope>
    <source>
        <strain evidence="2">Hildebrandi</strain>
    </source>
</reference>
<dbReference type="AlphaFoldDB" id="A0A9K3LJV8"/>
<organism evidence="2 3">
    <name type="scientific">Nitzschia inconspicua</name>
    <dbReference type="NCBI Taxonomy" id="303405"/>
    <lineage>
        <taxon>Eukaryota</taxon>
        <taxon>Sar</taxon>
        <taxon>Stramenopiles</taxon>
        <taxon>Ochrophyta</taxon>
        <taxon>Bacillariophyta</taxon>
        <taxon>Bacillariophyceae</taxon>
        <taxon>Bacillariophycidae</taxon>
        <taxon>Bacillariales</taxon>
        <taxon>Bacillariaceae</taxon>
        <taxon>Nitzschia</taxon>
    </lineage>
</organism>
<keyword evidence="1" id="KW-1133">Transmembrane helix</keyword>
<name>A0A9K3LJV8_9STRA</name>
<protein>
    <submittedName>
        <fullName evidence="2">Uncharacterized protein</fullName>
    </submittedName>
</protein>